<evidence type="ECO:0000313" key="3">
    <source>
        <dbReference type="EMBL" id="KAL3417274.1"/>
    </source>
</evidence>
<dbReference type="InterPro" id="IPR049450">
    <property type="entry name" value="ACOT8-like_C"/>
</dbReference>
<proteinExistence type="predicted"/>
<keyword evidence="4" id="KW-1185">Reference proteome</keyword>
<reference evidence="3 4" key="1">
    <citation type="submission" date="2024-06" db="EMBL/GenBank/DDBJ databases">
        <title>Complete genome of Phlyctema vagabunda strain 19-DSS-EL-015.</title>
        <authorList>
            <person name="Fiorenzani C."/>
        </authorList>
    </citation>
    <scope>NUCLEOTIDE SEQUENCE [LARGE SCALE GENOMIC DNA]</scope>
    <source>
        <strain evidence="3 4">19-DSS-EL-015</strain>
    </source>
</reference>
<protein>
    <submittedName>
        <fullName evidence="3">Thioesterase family protein</fullName>
    </submittedName>
</protein>
<comment type="caution">
    <text evidence="3">The sequence shown here is derived from an EMBL/GenBank/DDBJ whole genome shotgun (WGS) entry which is preliminary data.</text>
</comment>
<dbReference type="Gene3D" id="2.40.160.210">
    <property type="entry name" value="Acyl-CoA thioesterase, double hotdog domain"/>
    <property type="match status" value="1"/>
</dbReference>
<accession>A0ABR4P1V6</accession>
<feature type="domain" description="Acyl-CoA thioesterase-like C-terminal" evidence="2">
    <location>
        <begin position="177"/>
        <end position="300"/>
    </location>
</feature>
<evidence type="ECO:0000313" key="4">
    <source>
        <dbReference type="Proteomes" id="UP001629113"/>
    </source>
</evidence>
<dbReference type="SUPFAM" id="SSF54637">
    <property type="entry name" value="Thioesterase/thiol ester dehydrase-isomerase"/>
    <property type="match status" value="2"/>
</dbReference>
<organism evidence="3 4">
    <name type="scientific">Phlyctema vagabunda</name>
    <dbReference type="NCBI Taxonomy" id="108571"/>
    <lineage>
        <taxon>Eukaryota</taxon>
        <taxon>Fungi</taxon>
        <taxon>Dikarya</taxon>
        <taxon>Ascomycota</taxon>
        <taxon>Pezizomycotina</taxon>
        <taxon>Leotiomycetes</taxon>
        <taxon>Helotiales</taxon>
        <taxon>Dermateaceae</taxon>
        <taxon>Phlyctema</taxon>
    </lineage>
</organism>
<gene>
    <name evidence="3" type="ORF">PVAG01_11274</name>
</gene>
<name>A0ABR4P1V6_9HELO</name>
<dbReference type="InterPro" id="IPR029069">
    <property type="entry name" value="HotDog_dom_sf"/>
</dbReference>
<dbReference type="PANTHER" id="PTHR38110">
    <property type="entry name" value="CHROMOSOME 23, WHOLE GENOME SHOTGUN SEQUENCE"/>
    <property type="match status" value="1"/>
</dbReference>
<dbReference type="InterPro" id="IPR052389">
    <property type="entry name" value="Sec_Metab_Biosynth-Assoc"/>
</dbReference>
<dbReference type="InterPro" id="IPR042171">
    <property type="entry name" value="Acyl-CoA_hotdog"/>
</dbReference>
<dbReference type="Pfam" id="PF20789">
    <property type="entry name" value="4HBT_3C"/>
    <property type="match status" value="1"/>
</dbReference>
<feature type="domain" description="Acyl-CoA thioesterase-like N-terminal HotDog" evidence="1">
    <location>
        <begin position="26"/>
        <end position="117"/>
    </location>
</feature>
<dbReference type="Pfam" id="PF13622">
    <property type="entry name" value="4HBT_3"/>
    <property type="match status" value="1"/>
</dbReference>
<dbReference type="EMBL" id="JBFCZG010000011">
    <property type="protein sequence ID" value="KAL3417274.1"/>
    <property type="molecule type" value="Genomic_DNA"/>
</dbReference>
<dbReference type="PANTHER" id="PTHR38110:SF1">
    <property type="entry name" value="THIOESTERASE DOMAIN-CONTAINING PROTEIN"/>
    <property type="match status" value="1"/>
</dbReference>
<sequence>MSPSTTFAEATAIQRLSSHTYAANFPDDWCIGSVPHGGYVTATFLRVAEEHFNGTLSSQNQPHTIALHLDFLRRTQAGAAHFTVQDTKLGRQASVVHITLLQGPDDNRREEVVGYLTNSNVHAEEGISSSTSYKLTPDTPPVDLSLLSQDKDKNWIWQPAMPYSSFRKATAKAEFYFPRAGLGLGNSADEWIRLATGERWTTASLGYVCDMWPMPAEALLHNENPYDVRSKDSKPLPAKFWYPTLLLNLDIKKALPAEGIEWLFVRVTSKQIKNGRMDIEIVILDEQGEIVALSHHVSLVLPAARNLATRSNGSKM</sequence>
<dbReference type="InterPro" id="IPR049449">
    <property type="entry name" value="TesB_ACOT8-like_N"/>
</dbReference>
<dbReference type="Proteomes" id="UP001629113">
    <property type="component" value="Unassembled WGS sequence"/>
</dbReference>
<evidence type="ECO:0000259" key="2">
    <source>
        <dbReference type="Pfam" id="PF20789"/>
    </source>
</evidence>
<evidence type="ECO:0000259" key="1">
    <source>
        <dbReference type="Pfam" id="PF13622"/>
    </source>
</evidence>